<dbReference type="InterPro" id="IPR024961">
    <property type="entry name" value="T2SS_GspC_N"/>
</dbReference>
<evidence type="ECO:0000256" key="4">
    <source>
        <dbReference type="ARBA" id="ARBA00022519"/>
    </source>
</evidence>
<dbReference type="Proteomes" id="UP000295645">
    <property type="component" value="Unassembled WGS sequence"/>
</dbReference>
<evidence type="ECO:0000256" key="1">
    <source>
        <dbReference type="ARBA" id="ARBA00004533"/>
    </source>
</evidence>
<keyword evidence="8" id="KW-0472">Membrane</keyword>
<proteinExistence type="predicted"/>
<dbReference type="EMBL" id="SMCS01000017">
    <property type="protein sequence ID" value="TCV91055.1"/>
    <property type="molecule type" value="Genomic_DNA"/>
</dbReference>
<dbReference type="GO" id="GO:0015031">
    <property type="term" value="P:protein transport"/>
    <property type="evidence" value="ECO:0007669"/>
    <property type="project" value="UniProtKB-KW"/>
</dbReference>
<protein>
    <submittedName>
        <fullName evidence="11">Type II secretion system (T2SS) protein C</fullName>
    </submittedName>
</protein>
<keyword evidence="5" id="KW-0812">Transmembrane</keyword>
<accession>A0A4R3YEV5</accession>
<sequence length="118" mass="12495">MRAAVSDAPDGSIGNLELTGVIVTPGLRMALLRDKDGKNQVRLREGAALPGDRWTLREVASRGVTIERDGERRRLTMKTAAPVRMANAPAAVPPNTPVRAALPQPATTAVPPTDPGVR</sequence>
<evidence type="ECO:0000256" key="3">
    <source>
        <dbReference type="ARBA" id="ARBA00022475"/>
    </source>
</evidence>
<dbReference type="GO" id="GO:0005886">
    <property type="term" value="C:plasma membrane"/>
    <property type="evidence" value="ECO:0007669"/>
    <property type="project" value="UniProtKB-SubCell"/>
</dbReference>
<keyword evidence="7" id="KW-1133">Transmembrane helix</keyword>
<evidence type="ECO:0000256" key="5">
    <source>
        <dbReference type="ARBA" id="ARBA00022692"/>
    </source>
</evidence>
<gene>
    <name evidence="11" type="ORF">EC912_1177</name>
</gene>
<keyword evidence="6" id="KW-0653">Protein transport</keyword>
<dbReference type="Gene3D" id="2.30.30.830">
    <property type="match status" value="1"/>
</dbReference>
<evidence type="ECO:0000256" key="2">
    <source>
        <dbReference type="ARBA" id="ARBA00022448"/>
    </source>
</evidence>
<keyword evidence="2" id="KW-0813">Transport</keyword>
<dbReference type="AlphaFoldDB" id="A0A4R3YEV5"/>
<keyword evidence="3" id="KW-1003">Cell membrane</keyword>
<comment type="caution">
    <text evidence="11">The sequence shown here is derived from an EMBL/GenBank/DDBJ whole genome shotgun (WGS) entry which is preliminary data.</text>
</comment>
<feature type="region of interest" description="Disordered" evidence="9">
    <location>
        <begin position="88"/>
        <end position="118"/>
    </location>
</feature>
<comment type="subcellular location">
    <subcellularLocation>
        <location evidence="1">Cell inner membrane</location>
    </subcellularLocation>
</comment>
<feature type="domain" description="Type II secretion system protein GspC N-terminal" evidence="10">
    <location>
        <begin position="4"/>
        <end position="76"/>
    </location>
</feature>
<dbReference type="Pfam" id="PF11356">
    <property type="entry name" value="T2SSC"/>
    <property type="match status" value="1"/>
</dbReference>
<evidence type="ECO:0000256" key="6">
    <source>
        <dbReference type="ARBA" id="ARBA00022927"/>
    </source>
</evidence>
<evidence type="ECO:0000313" key="11">
    <source>
        <dbReference type="EMBL" id="TCV91055.1"/>
    </source>
</evidence>
<organism evidence="11 12">
    <name type="scientific">Luteibacter rhizovicinus</name>
    <dbReference type="NCBI Taxonomy" id="242606"/>
    <lineage>
        <taxon>Bacteria</taxon>
        <taxon>Pseudomonadati</taxon>
        <taxon>Pseudomonadota</taxon>
        <taxon>Gammaproteobacteria</taxon>
        <taxon>Lysobacterales</taxon>
        <taxon>Rhodanobacteraceae</taxon>
        <taxon>Luteibacter</taxon>
    </lineage>
</organism>
<evidence type="ECO:0000256" key="7">
    <source>
        <dbReference type="ARBA" id="ARBA00022989"/>
    </source>
</evidence>
<evidence type="ECO:0000259" key="10">
    <source>
        <dbReference type="Pfam" id="PF11356"/>
    </source>
</evidence>
<reference evidence="11 12" key="1">
    <citation type="submission" date="2019-03" db="EMBL/GenBank/DDBJ databases">
        <title>Above-ground endophytic microbial communities from plants in different locations in the United States.</title>
        <authorList>
            <person name="Frank C."/>
        </authorList>
    </citation>
    <scope>NUCLEOTIDE SEQUENCE [LARGE SCALE GENOMIC DNA]</scope>
    <source>
        <strain evidence="11 12">LP_13_YM</strain>
    </source>
</reference>
<keyword evidence="12" id="KW-1185">Reference proteome</keyword>
<evidence type="ECO:0000256" key="9">
    <source>
        <dbReference type="SAM" id="MobiDB-lite"/>
    </source>
</evidence>
<evidence type="ECO:0000313" key="12">
    <source>
        <dbReference type="Proteomes" id="UP000295645"/>
    </source>
</evidence>
<keyword evidence="4" id="KW-0997">Cell inner membrane</keyword>
<name>A0A4R3YEV5_9GAMM</name>
<evidence type="ECO:0000256" key="8">
    <source>
        <dbReference type="ARBA" id="ARBA00023136"/>
    </source>
</evidence>